<proteinExistence type="predicted"/>
<feature type="domain" description="G-protein coupled receptors family 3 profile" evidence="12">
    <location>
        <begin position="762"/>
        <end position="996"/>
    </location>
</feature>
<comment type="subcellular location">
    <subcellularLocation>
        <location evidence="1">Membrane</location>
        <topology evidence="1">Multi-pass membrane protein</topology>
    </subcellularLocation>
</comment>
<evidence type="ECO:0000256" key="6">
    <source>
        <dbReference type="ARBA" id="ARBA00023170"/>
    </source>
</evidence>
<evidence type="ECO:0000256" key="10">
    <source>
        <dbReference type="SAM" id="Phobius"/>
    </source>
</evidence>
<feature type="region of interest" description="Disordered" evidence="9">
    <location>
        <begin position="1035"/>
        <end position="1054"/>
    </location>
</feature>
<evidence type="ECO:0000256" key="9">
    <source>
        <dbReference type="SAM" id="MobiDB-lite"/>
    </source>
</evidence>
<feature type="transmembrane region" description="Helical" evidence="10">
    <location>
        <begin position="793"/>
        <end position="817"/>
    </location>
</feature>
<sequence>MSTMLRVVMIFVLAAAPAIGSECPCKNRSAVSLVLLQYGDPTSDRPFAQTLAGFLEGSKAMRVRATPIHINPALRATNSLPGTTAFMNQHLDAIASMDPPPSGVILPLPNYPAIASKLSVLVSKGIPVISFGSGWSVVKNMANPPSLFHMGADEVATGKSAGGLAARIGGHRAMCLYDQSDDVALTDRCSGFARGFNTSCASTVDACPTQSLLIDSSDLTAMQIMLQDAIAANANLNVVVVSTGAIAAAVVRLIGNMALPYKIYVGCFISDQYTDALLASESLFFAVSRQEYLMGYLAATLLQYYVTTGQKFANPTISTGPVFLTPGYTTPKTASIDNVLVEQVVHGRAIDPFWGVYATGASEAARDVGLRFVNCDVAGSVCDGTRRTLTYRSPGNQFDLTTMATKLLTSASNAPNAMILSDPSTQVLGSTINQVVKTNGIPAVGVNAGGNDAESLGLLMFFGSNEPIAGQAAGKQLGIAGVTKALCVNHELGNSALTQRCQGLGTGLAAYRGVSDPTTVYTMLPISLTDVSGTATAITAALQNDPSINGVLVLGSAAVSSVLLPLQQAGWVTGHPSTDRVKAIGSFDLDGPLQAAIQAGYVLFTVLQQQHMQAYMPGIAMTLRSSTGLNLLESWILTGPSLMTNSSIAAVNCQGEPACPSSMEYNVAASESSCPRPEWAGDGWCDAINNVPGCYDGGDCCSSTCVSKTDYFQCGSDLYGQGMNRFNCLDRSTVEGEAIYCNAHLSDPTCVNTATKYMPAGVAAMFIALACTAIACQVILLGWIASQRKTRTLFYASPPMLAASLAGGILAGVFALLTSVTQTASICTARAYLAPIAVTLALSPNTLKLFRFYKIFRNKTMKVVKIPNAQLLLGVAALLVADIVVVSVWVGASPFTMNLRTPNTCLSPLDTRFVIALVVLKAPLFLSAMYFSNSLSRTTSKSFDVFKVDVGAITTFLWVAVISFAMIIVVIVVVGTSANGTVLALQTAAAVIIAAGPTFLTVQRGIIVLQDARDASKTKVTVKNFSGLGTISGTQRPASTSIGKPAGASDEDATSGEHKSLAAAIADLKGQLDRATLDFETKMNVMVRAQEKLDAIRDEYMRLVVEQEYQEAHGK</sequence>
<organism evidence="14 15">
    <name type="scientific">Plasmodiophora brassicae</name>
    <name type="common">Clubroot disease agent</name>
    <dbReference type="NCBI Taxonomy" id="37360"/>
    <lineage>
        <taxon>Eukaryota</taxon>
        <taxon>Sar</taxon>
        <taxon>Rhizaria</taxon>
        <taxon>Endomyxa</taxon>
        <taxon>Phytomyxea</taxon>
        <taxon>Plasmodiophorida</taxon>
        <taxon>Plasmodiophoridae</taxon>
        <taxon>Plasmodiophora</taxon>
    </lineage>
</organism>
<keyword evidence="7" id="KW-0325">Glycoprotein</keyword>
<feature type="transmembrane region" description="Helical" evidence="10">
    <location>
        <begin position="757"/>
        <end position="781"/>
    </location>
</feature>
<feature type="transmembrane region" description="Helical" evidence="10">
    <location>
        <begin position="871"/>
        <end position="892"/>
    </location>
</feature>
<geneLocation type="mitochondrion" evidence="14"/>
<feature type="signal peptide" evidence="11">
    <location>
        <begin position="1"/>
        <end position="20"/>
    </location>
</feature>
<dbReference type="Pfam" id="PF00003">
    <property type="entry name" value="7tm_3"/>
    <property type="match status" value="1"/>
</dbReference>
<dbReference type="AlphaFoldDB" id="A0A3P3YFS0"/>
<protein>
    <recommendedName>
        <fullName evidence="16">G-protein coupled receptors family 3 profile domain-containing protein</fullName>
    </recommendedName>
</protein>
<evidence type="ECO:0000313" key="14">
    <source>
        <dbReference type="EMBL" id="SPQ98969.1"/>
    </source>
</evidence>
<evidence type="ECO:0000256" key="5">
    <source>
        <dbReference type="ARBA" id="ARBA00023136"/>
    </source>
</evidence>
<evidence type="ECO:0000256" key="11">
    <source>
        <dbReference type="SAM" id="SignalP"/>
    </source>
</evidence>
<dbReference type="GO" id="GO:0038039">
    <property type="term" value="C:G protein-coupled receptor heterodimeric complex"/>
    <property type="evidence" value="ECO:0007669"/>
    <property type="project" value="TreeGrafter"/>
</dbReference>
<dbReference type="PANTHER" id="PTHR10519:SF20">
    <property type="entry name" value="G-PROTEIN COUPLED RECEPTOR 156-RELATED"/>
    <property type="match status" value="1"/>
</dbReference>
<reference evidence="14 15" key="1">
    <citation type="submission" date="2018-03" db="EMBL/GenBank/DDBJ databases">
        <authorList>
            <person name="Fogelqvist J."/>
        </authorList>
    </citation>
    <scope>NUCLEOTIDE SEQUENCE [LARGE SCALE GENOMIC DNA]</scope>
</reference>
<keyword evidence="8" id="KW-0807">Transducer</keyword>
<keyword evidence="4" id="KW-0297">G-protein coupled receptor</keyword>
<dbReference type="InterPro" id="IPR028082">
    <property type="entry name" value="Peripla_BP_I"/>
</dbReference>
<dbReference type="InterPro" id="IPR017978">
    <property type="entry name" value="GPCR_3_C"/>
</dbReference>
<dbReference type="EMBL" id="OVEO01000010">
    <property type="protein sequence ID" value="SPQ98969.1"/>
    <property type="molecule type" value="Genomic_DNA"/>
</dbReference>
<dbReference type="Pfam" id="PF13407">
    <property type="entry name" value="Peripla_BP_4"/>
    <property type="match status" value="2"/>
</dbReference>
<evidence type="ECO:0000256" key="3">
    <source>
        <dbReference type="ARBA" id="ARBA00022989"/>
    </source>
</evidence>
<evidence type="ECO:0000256" key="8">
    <source>
        <dbReference type="ARBA" id="ARBA00023224"/>
    </source>
</evidence>
<dbReference type="Gene3D" id="3.40.50.2300">
    <property type="match status" value="4"/>
</dbReference>
<evidence type="ECO:0000259" key="12">
    <source>
        <dbReference type="Pfam" id="PF00003"/>
    </source>
</evidence>
<keyword evidence="11" id="KW-0732">Signal</keyword>
<accession>A0A3P3YFS0</accession>
<dbReference type="GO" id="GO:0004965">
    <property type="term" value="F:G protein-coupled GABA receptor activity"/>
    <property type="evidence" value="ECO:0007669"/>
    <property type="project" value="InterPro"/>
</dbReference>
<keyword evidence="2 10" id="KW-0812">Transmembrane</keyword>
<dbReference type="InterPro" id="IPR002455">
    <property type="entry name" value="GPCR3_GABA-B"/>
</dbReference>
<evidence type="ECO:0008006" key="16">
    <source>
        <dbReference type="Google" id="ProtNLM"/>
    </source>
</evidence>
<dbReference type="SUPFAM" id="SSF53822">
    <property type="entry name" value="Periplasmic binding protein-like I"/>
    <property type="match status" value="2"/>
</dbReference>
<keyword evidence="3 10" id="KW-1133">Transmembrane helix</keyword>
<feature type="domain" description="Periplasmic binding protein" evidence="13">
    <location>
        <begin position="87"/>
        <end position="309"/>
    </location>
</feature>
<feature type="transmembrane region" description="Helical" evidence="10">
    <location>
        <begin position="829"/>
        <end position="850"/>
    </location>
</feature>
<evidence type="ECO:0000259" key="13">
    <source>
        <dbReference type="Pfam" id="PF13407"/>
    </source>
</evidence>
<evidence type="ECO:0000313" key="15">
    <source>
        <dbReference type="Proteomes" id="UP000290189"/>
    </source>
</evidence>
<gene>
    <name evidence="14" type="ORF">PLBR_LOCUS6184</name>
</gene>
<keyword evidence="6" id="KW-0675">Receptor</keyword>
<dbReference type="InterPro" id="IPR025997">
    <property type="entry name" value="SBP_2_dom"/>
</dbReference>
<keyword evidence="14" id="KW-0496">Mitochondrion</keyword>
<evidence type="ECO:0000256" key="2">
    <source>
        <dbReference type="ARBA" id="ARBA00022692"/>
    </source>
</evidence>
<keyword evidence="5 10" id="KW-0472">Membrane</keyword>
<evidence type="ECO:0000256" key="7">
    <source>
        <dbReference type="ARBA" id="ARBA00023180"/>
    </source>
</evidence>
<name>A0A3P3YFS0_PLABS</name>
<feature type="transmembrane region" description="Helical" evidence="10">
    <location>
        <begin position="980"/>
        <end position="1000"/>
    </location>
</feature>
<dbReference type="Proteomes" id="UP000290189">
    <property type="component" value="Unassembled WGS sequence"/>
</dbReference>
<feature type="transmembrane region" description="Helical" evidence="10">
    <location>
        <begin position="952"/>
        <end position="974"/>
    </location>
</feature>
<evidence type="ECO:0000256" key="4">
    <source>
        <dbReference type="ARBA" id="ARBA00023040"/>
    </source>
</evidence>
<dbReference type="PANTHER" id="PTHR10519">
    <property type="entry name" value="GABA-B RECEPTOR"/>
    <property type="match status" value="1"/>
</dbReference>
<feature type="domain" description="Periplasmic binding protein" evidence="13">
    <location>
        <begin position="394"/>
        <end position="616"/>
    </location>
</feature>
<feature type="transmembrane region" description="Helical" evidence="10">
    <location>
        <begin position="912"/>
        <end position="931"/>
    </location>
</feature>
<evidence type="ECO:0000256" key="1">
    <source>
        <dbReference type="ARBA" id="ARBA00004141"/>
    </source>
</evidence>
<feature type="chain" id="PRO_5018083531" description="G-protein coupled receptors family 3 profile domain-containing protein" evidence="11">
    <location>
        <begin position="21"/>
        <end position="1115"/>
    </location>
</feature>